<dbReference type="Gene3D" id="1.20.5.170">
    <property type="match status" value="1"/>
</dbReference>
<sequence length="106" mass="11761">MSPDSLEARVTKLESQVHQLSERVRASEQDAAAARVLAGAADRDVTEFRDELRDFRRATTASFNAVREDITVLRGHVGEIHGKLDVAAAGQQHIVEIRERLIADQD</sequence>
<reference evidence="1 3" key="1">
    <citation type="submission" date="2016-01" db="EMBL/GenBank/DDBJ databases">
        <title>The new phylogeny of the genus Mycobacterium.</title>
        <authorList>
            <person name="Tarcisio F."/>
            <person name="Conor M."/>
            <person name="Antonella G."/>
            <person name="Elisabetta G."/>
            <person name="Giulia F.S."/>
            <person name="Sara T."/>
            <person name="Anna F."/>
            <person name="Clotilde B."/>
            <person name="Roberto B."/>
            <person name="Veronica D.S."/>
            <person name="Fabio R."/>
            <person name="Monica P."/>
            <person name="Olivier J."/>
            <person name="Enrico T."/>
            <person name="Nicola S."/>
        </authorList>
    </citation>
    <scope>NUCLEOTIDE SEQUENCE [LARGE SCALE GENOMIC DNA]</scope>
    <source>
        <strain evidence="1 3">DSM 44243</strain>
    </source>
</reference>
<keyword evidence="3" id="KW-1185">Reference proteome</keyword>
<evidence type="ECO:0000313" key="3">
    <source>
        <dbReference type="Proteomes" id="UP000193907"/>
    </source>
</evidence>
<evidence type="ECO:0000313" key="4">
    <source>
        <dbReference type="Proteomes" id="UP000230971"/>
    </source>
</evidence>
<evidence type="ECO:0000313" key="2">
    <source>
        <dbReference type="EMBL" id="PIB79358.1"/>
    </source>
</evidence>
<comment type="caution">
    <text evidence="1">The sequence shown here is derived from an EMBL/GenBank/DDBJ whole genome shotgun (WGS) entry which is preliminary data.</text>
</comment>
<dbReference type="OrthoDB" id="3692921at2"/>
<dbReference type="Proteomes" id="UP000193907">
    <property type="component" value="Unassembled WGS sequence"/>
</dbReference>
<evidence type="ECO:0000313" key="1">
    <source>
        <dbReference type="EMBL" id="ORV16653.1"/>
    </source>
</evidence>
<reference evidence="2 4" key="2">
    <citation type="journal article" date="2017" name="Infect. Genet. Evol.">
        <title>The new phylogeny of the genus Mycobacterium: The old and the news.</title>
        <authorList>
            <person name="Tortoli E."/>
            <person name="Fedrizzi T."/>
            <person name="Meehan C.J."/>
            <person name="Trovato A."/>
            <person name="Grottola A."/>
            <person name="Giacobazzi E."/>
            <person name="Serpini G.F."/>
            <person name="Tagliazucchi S."/>
            <person name="Fabio A."/>
            <person name="Bettua C."/>
            <person name="Bertorelli R."/>
            <person name="Frascaro F."/>
            <person name="De Sanctis V."/>
            <person name="Pecorari M."/>
            <person name="Jousson O."/>
            <person name="Segata N."/>
            <person name="Cirillo D.M."/>
        </authorList>
    </citation>
    <scope>NUCLEOTIDE SEQUENCE [LARGE SCALE GENOMIC DNA]</scope>
    <source>
        <strain evidence="2 4">NCTC 12882</strain>
    </source>
</reference>
<organism evidence="1 3">
    <name type="scientific">Mycobacterium celatum</name>
    <dbReference type="NCBI Taxonomy" id="28045"/>
    <lineage>
        <taxon>Bacteria</taxon>
        <taxon>Bacillati</taxon>
        <taxon>Actinomycetota</taxon>
        <taxon>Actinomycetes</taxon>
        <taxon>Mycobacteriales</taxon>
        <taxon>Mycobacteriaceae</taxon>
        <taxon>Mycobacterium</taxon>
    </lineage>
</organism>
<name>A0A1X1RTP6_MYCCE</name>
<protein>
    <submittedName>
        <fullName evidence="1">Uncharacterized protein</fullName>
    </submittedName>
</protein>
<dbReference type="EMBL" id="LQOM01000020">
    <property type="protein sequence ID" value="ORV16653.1"/>
    <property type="molecule type" value="Genomic_DNA"/>
</dbReference>
<accession>A0A1X1RTP6</accession>
<dbReference type="STRING" id="28045.AWB95_06515"/>
<proteinExistence type="predicted"/>
<dbReference type="AlphaFoldDB" id="A0A1X1RTP6"/>
<gene>
    <name evidence="1" type="ORF">AWB95_06515</name>
    <name evidence="2" type="ORF">CQY23_08815</name>
</gene>
<dbReference type="RefSeq" id="WP_062539796.1">
    <property type="nucleotide sequence ID" value="NZ_BBUN01000139.1"/>
</dbReference>
<dbReference type="EMBL" id="PDKV01000008">
    <property type="protein sequence ID" value="PIB79358.1"/>
    <property type="molecule type" value="Genomic_DNA"/>
</dbReference>
<dbReference type="Proteomes" id="UP000230971">
    <property type="component" value="Unassembled WGS sequence"/>
</dbReference>